<dbReference type="KEGG" id="aten:116291652"/>
<evidence type="ECO:0000256" key="6">
    <source>
        <dbReference type="ARBA" id="ARBA00022968"/>
    </source>
</evidence>
<organism evidence="11 12">
    <name type="scientific">Actinia tenebrosa</name>
    <name type="common">Australian red waratah sea anemone</name>
    <dbReference type="NCBI Taxonomy" id="6105"/>
    <lineage>
        <taxon>Eukaryota</taxon>
        <taxon>Metazoa</taxon>
        <taxon>Cnidaria</taxon>
        <taxon>Anthozoa</taxon>
        <taxon>Hexacorallia</taxon>
        <taxon>Actiniaria</taxon>
        <taxon>Actiniidae</taxon>
        <taxon>Actinia</taxon>
    </lineage>
</organism>
<evidence type="ECO:0000256" key="9">
    <source>
        <dbReference type="ARBA" id="ARBA00023136"/>
    </source>
</evidence>
<accession>A0A6P8HIF8</accession>
<keyword evidence="6" id="KW-0735">Signal-anchor</keyword>
<dbReference type="PANTHER" id="PTHR11214">
    <property type="entry name" value="BETA-1,3-N-ACETYLGLUCOSAMINYLTRANSFERASE"/>
    <property type="match status" value="1"/>
</dbReference>
<dbReference type="GO" id="GO:0006493">
    <property type="term" value="P:protein O-linked glycosylation"/>
    <property type="evidence" value="ECO:0007669"/>
    <property type="project" value="TreeGrafter"/>
</dbReference>
<reference evidence="12" key="1">
    <citation type="submission" date="2025-08" db="UniProtKB">
        <authorList>
            <consortium name="RefSeq"/>
        </authorList>
    </citation>
    <scope>IDENTIFICATION</scope>
    <source>
        <tissue evidence="12">Tentacle</tissue>
    </source>
</reference>
<evidence type="ECO:0000313" key="11">
    <source>
        <dbReference type="Proteomes" id="UP000515163"/>
    </source>
</evidence>
<dbReference type="OrthoDB" id="5957813at2759"/>
<evidence type="ECO:0000256" key="1">
    <source>
        <dbReference type="ARBA" id="ARBA00004323"/>
    </source>
</evidence>
<proteinExistence type="inferred from homology"/>
<evidence type="ECO:0000256" key="8">
    <source>
        <dbReference type="ARBA" id="ARBA00023034"/>
    </source>
</evidence>
<evidence type="ECO:0000256" key="5">
    <source>
        <dbReference type="ARBA" id="ARBA00022692"/>
    </source>
</evidence>
<keyword evidence="5 10" id="KW-0812">Transmembrane</keyword>
<keyword evidence="8" id="KW-0333">Golgi apparatus</keyword>
<dbReference type="GeneID" id="116291652"/>
<evidence type="ECO:0000256" key="2">
    <source>
        <dbReference type="ARBA" id="ARBA00008661"/>
    </source>
</evidence>
<keyword evidence="9 10" id="KW-0472">Membrane</keyword>
<evidence type="ECO:0000313" key="12">
    <source>
        <dbReference type="RefSeq" id="XP_031554698.1"/>
    </source>
</evidence>
<dbReference type="RefSeq" id="XP_031554698.1">
    <property type="nucleotide sequence ID" value="XM_031698838.1"/>
</dbReference>
<feature type="transmembrane region" description="Helical" evidence="10">
    <location>
        <begin position="476"/>
        <end position="495"/>
    </location>
</feature>
<dbReference type="Proteomes" id="UP000515163">
    <property type="component" value="Unplaced"/>
</dbReference>
<keyword evidence="7 10" id="KW-1133">Transmembrane helix</keyword>
<evidence type="ECO:0000256" key="10">
    <source>
        <dbReference type="SAM" id="Phobius"/>
    </source>
</evidence>
<name>A0A6P8HIF8_ACTTE</name>
<keyword evidence="4" id="KW-0808">Transferase</keyword>
<dbReference type="Gene3D" id="3.90.550.50">
    <property type="match status" value="1"/>
</dbReference>
<dbReference type="GO" id="GO:0016758">
    <property type="term" value="F:hexosyltransferase activity"/>
    <property type="evidence" value="ECO:0007669"/>
    <property type="project" value="InterPro"/>
</dbReference>
<evidence type="ECO:0000256" key="7">
    <source>
        <dbReference type="ARBA" id="ARBA00022989"/>
    </source>
</evidence>
<keyword evidence="3" id="KW-0328">Glycosyltransferase</keyword>
<keyword evidence="11" id="KW-1185">Reference proteome</keyword>
<evidence type="ECO:0000256" key="3">
    <source>
        <dbReference type="ARBA" id="ARBA00022676"/>
    </source>
</evidence>
<comment type="subcellular location">
    <subcellularLocation>
        <location evidence="1">Golgi apparatus membrane</location>
        <topology evidence="1">Single-pass type II membrane protein</topology>
    </subcellularLocation>
</comment>
<dbReference type="PANTHER" id="PTHR11214:SF376">
    <property type="entry name" value="HEXOSYLTRANSFERASE"/>
    <property type="match status" value="1"/>
</dbReference>
<dbReference type="GO" id="GO:0000139">
    <property type="term" value="C:Golgi membrane"/>
    <property type="evidence" value="ECO:0007669"/>
    <property type="project" value="UniProtKB-SubCell"/>
</dbReference>
<protein>
    <submittedName>
        <fullName evidence="12">Uncharacterized protein LOC116291652</fullName>
    </submittedName>
</protein>
<dbReference type="FunCoup" id="A0A6P8HIF8">
    <property type="interactions" value="141"/>
</dbReference>
<dbReference type="Pfam" id="PF01762">
    <property type="entry name" value="Galactosyl_T"/>
    <property type="match status" value="1"/>
</dbReference>
<dbReference type="InParanoid" id="A0A6P8HIF8"/>
<gene>
    <name evidence="12" type="primary">LOC116291652</name>
</gene>
<dbReference type="AlphaFoldDB" id="A0A6P8HIF8"/>
<sequence>MHRATMVKRRLQARLLRSVVFTLKFKGFKRKNFLCLLTAGIVIAFQVVIVSRVLLAKSFSRKSRPVMVNSTLDVHRTRDHQSNFSFTPSVPAMTKPSKFYSHHNLKHFLRKQKDRRIGRMKIKRNQNGIVNVTRINSENGILNSTVPPTLDYRILHEYYPPVNFSVVIPHVVPKFDDKEIFLLVLVSSATAKEPNAERRQAIRKTWGNMKTSLGILSYSSSVKHGFPFKAIVNHSFRLVFLLGKSDNQTLNEEIEEEARTYNDMVVGNFPDVYNNLIIKVYMGFKWAENIKTKFILKGDDDTYVCLPRLMMVLNQAPARFFGGYVMANAVVFREVSNKHAISKMYFSEDYYPPYCGGPFYIFTHNLIPQFLSLTDKFRPFHVEDAYLGILLREMGVQPLFMPGFLLNNWMIETLPNFSPCDWATAIAIGHKFNSSEIEYIHAQLPLHEPSRLTAREWHVCRRKTGAVVSDNMLPTIYGILFSLAMILVYVTAAFLPSQYEYEEEKFIFKRQRRHYYPFIHRSTR</sequence>
<evidence type="ECO:0000256" key="4">
    <source>
        <dbReference type="ARBA" id="ARBA00022679"/>
    </source>
</evidence>
<dbReference type="InterPro" id="IPR002659">
    <property type="entry name" value="Glyco_trans_31"/>
</dbReference>
<comment type="similarity">
    <text evidence="2">Belongs to the glycosyltransferase 31 family.</text>
</comment>